<reference evidence="1" key="2">
    <citation type="submission" date="2020-09" db="EMBL/GenBank/DDBJ databases">
        <authorList>
            <person name="Sun Q."/>
            <person name="Ohkuma M."/>
        </authorList>
    </citation>
    <scope>NUCLEOTIDE SEQUENCE</scope>
    <source>
        <strain evidence="1">JCM 4335</strain>
    </source>
</reference>
<dbReference type="EMBL" id="BMSV01000012">
    <property type="protein sequence ID" value="GGQ27447.1"/>
    <property type="molecule type" value="Genomic_DNA"/>
</dbReference>
<keyword evidence="1" id="KW-0378">Hydrolase</keyword>
<organism evidence="1 2">
    <name type="scientific">Streptomyces roseolilacinus</name>
    <dbReference type="NCBI Taxonomy" id="66904"/>
    <lineage>
        <taxon>Bacteria</taxon>
        <taxon>Bacillati</taxon>
        <taxon>Actinomycetota</taxon>
        <taxon>Actinomycetes</taxon>
        <taxon>Kitasatosporales</taxon>
        <taxon>Streptomycetaceae</taxon>
        <taxon>Streptomyces</taxon>
    </lineage>
</organism>
<reference evidence="1" key="1">
    <citation type="journal article" date="2014" name="Int. J. Syst. Evol. Microbiol.">
        <title>Complete genome sequence of Corynebacterium casei LMG S-19264T (=DSM 44701T), isolated from a smear-ripened cheese.</title>
        <authorList>
            <consortium name="US DOE Joint Genome Institute (JGI-PGF)"/>
            <person name="Walter F."/>
            <person name="Albersmeier A."/>
            <person name="Kalinowski J."/>
            <person name="Ruckert C."/>
        </authorList>
    </citation>
    <scope>NUCLEOTIDE SEQUENCE</scope>
    <source>
        <strain evidence="1">JCM 4335</strain>
    </source>
</reference>
<dbReference type="InterPro" id="IPR036412">
    <property type="entry name" value="HAD-like_sf"/>
</dbReference>
<gene>
    <name evidence="1" type="ORF">GCM10010249_52780</name>
</gene>
<dbReference type="Pfam" id="PF00702">
    <property type="entry name" value="Hydrolase"/>
    <property type="match status" value="1"/>
</dbReference>
<dbReference type="GO" id="GO:0016787">
    <property type="term" value="F:hydrolase activity"/>
    <property type="evidence" value="ECO:0007669"/>
    <property type="project" value="UniProtKB-KW"/>
</dbReference>
<evidence type="ECO:0000313" key="1">
    <source>
        <dbReference type="EMBL" id="GGQ27447.1"/>
    </source>
</evidence>
<dbReference type="Proteomes" id="UP000654123">
    <property type="component" value="Unassembled WGS sequence"/>
</dbReference>
<comment type="caution">
    <text evidence="1">The sequence shown here is derived from an EMBL/GenBank/DDBJ whole genome shotgun (WGS) entry which is preliminary data.</text>
</comment>
<dbReference type="PANTHER" id="PTHR46649:SF4">
    <property type="entry name" value="HALOACID DEHALOGENASE-LIKE HYDROLASE (HAD) SUPERFAMILY PROTEIN"/>
    <property type="match status" value="1"/>
</dbReference>
<dbReference type="SFLD" id="SFLDS00003">
    <property type="entry name" value="Haloacid_Dehalogenase"/>
    <property type="match status" value="1"/>
</dbReference>
<proteinExistence type="predicted"/>
<sequence length="254" mass="27324">MGGGTEAHGGLAGARGALKDRRMAITCVLFDFSGTLFRVEPADRWLGSVLDAAGARYPARTVTGWVRALEESGGQPGGAPPRRLPAHLAGAWELRDLDPERHRWAYTGLAREVELPDPAWYEALYERHMRPEAWAPYPDAVEVLTGLRERGVAVGVVSNIGWDPRPVFAAHGLGALVDAYALSYEHRVRKPDARLFRVALEALGGVDPGEALMVGDDRDADGGAARLGCAVRFVDHLPGAERPAGLRPVLDLVG</sequence>
<accession>A0A918B827</accession>
<evidence type="ECO:0000313" key="2">
    <source>
        <dbReference type="Proteomes" id="UP000654123"/>
    </source>
</evidence>
<protein>
    <submittedName>
        <fullName evidence="1">Hydrolase</fullName>
    </submittedName>
</protein>
<keyword evidence="2" id="KW-1185">Reference proteome</keyword>
<dbReference type="AlphaFoldDB" id="A0A918B827"/>
<dbReference type="Gene3D" id="3.40.50.1000">
    <property type="entry name" value="HAD superfamily/HAD-like"/>
    <property type="match status" value="1"/>
</dbReference>
<name>A0A918B827_9ACTN</name>
<dbReference type="InterPro" id="IPR023214">
    <property type="entry name" value="HAD_sf"/>
</dbReference>
<dbReference type="PANTHER" id="PTHR46649">
    <property type="match status" value="1"/>
</dbReference>
<dbReference type="SUPFAM" id="SSF56784">
    <property type="entry name" value="HAD-like"/>
    <property type="match status" value="1"/>
</dbReference>
<dbReference type="SFLD" id="SFLDG01129">
    <property type="entry name" value="C1.5:_HAD__Beta-PGM__Phosphata"/>
    <property type="match status" value="1"/>
</dbReference>